<sequence>MSPVILSLVQPFSSPPASSNTASSSMFSSSVAVSIVSPSLLFPISIFAFVFLLISYRNHRLRLWSAAVFAAFVVLPIVAGSLGISAVVEPNNALRHAADLTVIGMECKLSLVTLYILAHRVPPGLLSRPFLLGLLSVLVLIVACETITALVPSSSALHAPILAILSHLSAFLLAMVTFVCALRPEKDNHTDTSPQILEKSTPSSGRVSSPTTDTWPFPASLAHSTISTRGAHSPAKSTRTTASLPASLTLTLARQENARALSERASQANECELRFNVLFVLTQSAATISSILRLCNVLNATFVLSVLQSVCFLIWAISLMANVFLFPMNPVPLASLATTDRKFSVADTISKPPNIFPRPRNKSTTSIRARKQSISPPFISDSASDFLSLHDPFASPPPPPPPPPSVRGSWTHEKAETVGATGLGLSMVGPQYRFPAPKSKVKAKKLNPKGGNTGKLLVHQDSAQALLPVRSVERILSSGFDRDEALLAQLLLQSLSMGTEEMPNLRTPTSTPILRSPSTFRSLVSSSSPLSPAGTTLVTFPTPSLTSPAVAYTTPRSRWSASTTVPSCVSASVEHTASRKSATSFSTSASKRPITPKSLVRELSSSSNAPASCRSFRHDDV</sequence>
<organism evidence="1 2">
    <name type="scientific">Hygrophoropsis aurantiaca</name>
    <dbReference type="NCBI Taxonomy" id="72124"/>
    <lineage>
        <taxon>Eukaryota</taxon>
        <taxon>Fungi</taxon>
        <taxon>Dikarya</taxon>
        <taxon>Basidiomycota</taxon>
        <taxon>Agaricomycotina</taxon>
        <taxon>Agaricomycetes</taxon>
        <taxon>Agaricomycetidae</taxon>
        <taxon>Boletales</taxon>
        <taxon>Coniophorineae</taxon>
        <taxon>Hygrophoropsidaceae</taxon>
        <taxon>Hygrophoropsis</taxon>
    </lineage>
</organism>
<dbReference type="EMBL" id="MU267630">
    <property type="protein sequence ID" value="KAH7913457.1"/>
    <property type="molecule type" value="Genomic_DNA"/>
</dbReference>
<proteinExistence type="predicted"/>
<protein>
    <submittedName>
        <fullName evidence="1">Uncharacterized protein</fullName>
    </submittedName>
</protein>
<comment type="caution">
    <text evidence="1">The sequence shown here is derived from an EMBL/GenBank/DDBJ whole genome shotgun (WGS) entry which is preliminary data.</text>
</comment>
<evidence type="ECO:0000313" key="1">
    <source>
        <dbReference type="EMBL" id="KAH7913457.1"/>
    </source>
</evidence>
<dbReference type="Proteomes" id="UP000790377">
    <property type="component" value="Unassembled WGS sequence"/>
</dbReference>
<name>A0ACB8ALL9_9AGAM</name>
<evidence type="ECO:0000313" key="2">
    <source>
        <dbReference type="Proteomes" id="UP000790377"/>
    </source>
</evidence>
<gene>
    <name evidence="1" type="ORF">BJ138DRAFT_623817</name>
</gene>
<reference evidence="1" key="1">
    <citation type="journal article" date="2021" name="New Phytol.">
        <title>Evolutionary innovations through gain and loss of genes in the ectomycorrhizal Boletales.</title>
        <authorList>
            <person name="Wu G."/>
            <person name="Miyauchi S."/>
            <person name="Morin E."/>
            <person name="Kuo A."/>
            <person name="Drula E."/>
            <person name="Varga T."/>
            <person name="Kohler A."/>
            <person name="Feng B."/>
            <person name="Cao Y."/>
            <person name="Lipzen A."/>
            <person name="Daum C."/>
            <person name="Hundley H."/>
            <person name="Pangilinan J."/>
            <person name="Johnson J."/>
            <person name="Barry K."/>
            <person name="LaButti K."/>
            <person name="Ng V."/>
            <person name="Ahrendt S."/>
            <person name="Min B."/>
            <person name="Choi I.G."/>
            <person name="Park H."/>
            <person name="Plett J.M."/>
            <person name="Magnuson J."/>
            <person name="Spatafora J.W."/>
            <person name="Nagy L.G."/>
            <person name="Henrissat B."/>
            <person name="Grigoriev I.V."/>
            <person name="Yang Z.L."/>
            <person name="Xu J."/>
            <person name="Martin F.M."/>
        </authorList>
    </citation>
    <scope>NUCLEOTIDE SEQUENCE</scope>
    <source>
        <strain evidence="1">ATCC 28755</strain>
    </source>
</reference>
<accession>A0ACB8ALL9</accession>
<keyword evidence="2" id="KW-1185">Reference proteome</keyword>